<accession>A0AAE0PLV6</accession>
<gene>
    <name evidence="2" type="ORF">B0T20DRAFT_451116</name>
</gene>
<name>A0AAE0PLV6_SORBR</name>
<keyword evidence="3" id="KW-1185">Reference proteome</keyword>
<evidence type="ECO:0000313" key="2">
    <source>
        <dbReference type="EMBL" id="KAK3402266.1"/>
    </source>
</evidence>
<feature type="region of interest" description="Disordered" evidence="1">
    <location>
        <begin position="1"/>
        <end position="21"/>
    </location>
</feature>
<dbReference type="AlphaFoldDB" id="A0AAE0PLV6"/>
<comment type="caution">
    <text evidence="2">The sequence shown here is derived from an EMBL/GenBank/DDBJ whole genome shotgun (WGS) entry which is preliminary data.</text>
</comment>
<sequence length="210" mass="23537">MALRLSGSSQHESPNDLYHDCDDTPTANSTYLILHQPTNLALTLIGGKFTLQTVPVWLDEQHPLAGKCNWHWEYVEKDGWFGLRNAASGRYLGHDGAKKDAGSEQSPGSYRVTGPKHGAYERLVCVRAGHGEQEEGRTTPERNKRGYILHSLFTPEASAKTVELPRLVKAWVKPHEVGSGSEERWKEGSEVSMVWQDKQEGTVWRFVKVA</sequence>
<dbReference type="PANTHER" id="PTHR39697:SF1">
    <property type="entry name" value="RICIN B LECTIN DOMAIN-CONTAINING PROTEIN"/>
    <property type="match status" value="1"/>
</dbReference>
<reference evidence="2" key="1">
    <citation type="journal article" date="2023" name="Mol. Phylogenet. Evol.">
        <title>Genome-scale phylogeny and comparative genomics of the fungal order Sordariales.</title>
        <authorList>
            <person name="Hensen N."/>
            <person name="Bonometti L."/>
            <person name="Westerberg I."/>
            <person name="Brannstrom I.O."/>
            <person name="Guillou S."/>
            <person name="Cros-Aarteil S."/>
            <person name="Calhoun S."/>
            <person name="Haridas S."/>
            <person name="Kuo A."/>
            <person name="Mondo S."/>
            <person name="Pangilinan J."/>
            <person name="Riley R."/>
            <person name="LaButti K."/>
            <person name="Andreopoulos B."/>
            <person name="Lipzen A."/>
            <person name="Chen C."/>
            <person name="Yan M."/>
            <person name="Daum C."/>
            <person name="Ng V."/>
            <person name="Clum A."/>
            <person name="Steindorff A."/>
            <person name="Ohm R.A."/>
            <person name="Martin F."/>
            <person name="Silar P."/>
            <person name="Natvig D.O."/>
            <person name="Lalanne C."/>
            <person name="Gautier V."/>
            <person name="Ament-Velasquez S.L."/>
            <person name="Kruys A."/>
            <person name="Hutchinson M.I."/>
            <person name="Powell A.J."/>
            <person name="Barry K."/>
            <person name="Miller A.N."/>
            <person name="Grigoriev I.V."/>
            <person name="Debuchy R."/>
            <person name="Gladieux P."/>
            <person name="Hiltunen Thoren M."/>
            <person name="Johannesson H."/>
        </authorList>
    </citation>
    <scope>NUCLEOTIDE SEQUENCE</scope>
    <source>
        <strain evidence="2">FGSC 1904</strain>
    </source>
</reference>
<protein>
    <submittedName>
        <fullName evidence="2">Uncharacterized protein</fullName>
    </submittedName>
</protein>
<feature type="region of interest" description="Disordered" evidence="1">
    <location>
        <begin position="94"/>
        <end position="113"/>
    </location>
</feature>
<evidence type="ECO:0000313" key="3">
    <source>
        <dbReference type="Proteomes" id="UP001281003"/>
    </source>
</evidence>
<dbReference type="InterPro" id="IPR035992">
    <property type="entry name" value="Ricin_B-like_lectins"/>
</dbReference>
<reference evidence="2" key="2">
    <citation type="submission" date="2023-07" db="EMBL/GenBank/DDBJ databases">
        <authorList>
            <consortium name="Lawrence Berkeley National Laboratory"/>
            <person name="Haridas S."/>
            <person name="Hensen N."/>
            <person name="Bonometti L."/>
            <person name="Westerberg I."/>
            <person name="Brannstrom I.O."/>
            <person name="Guillou S."/>
            <person name="Cros-Aarteil S."/>
            <person name="Calhoun S."/>
            <person name="Kuo A."/>
            <person name="Mondo S."/>
            <person name="Pangilinan J."/>
            <person name="Riley R."/>
            <person name="LaButti K."/>
            <person name="Andreopoulos B."/>
            <person name="Lipzen A."/>
            <person name="Chen C."/>
            <person name="Yanf M."/>
            <person name="Daum C."/>
            <person name="Ng V."/>
            <person name="Clum A."/>
            <person name="Steindorff A."/>
            <person name="Ohm R."/>
            <person name="Martin F."/>
            <person name="Silar P."/>
            <person name="Natvig D."/>
            <person name="Lalanne C."/>
            <person name="Gautier V."/>
            <person name="Ament-velasquez S.L."/>
            <person name="Kruys A."/>
            <person name="Hutchinson M.I."/>
            <person name="Powell A.J."/>
            <person name="Barry K."/>
            <person name="Miller A.N."/>
            <person name="Grigoriev I.V."/>
            <person name="Debuchy R."/>
            <person name="Gladieux P."/>
            <person name="Thoren M.H."/>
            <person name="Johannesson H."/>
        </authorList>
    </citation>
    <scope>NUCLEOTIDE SEQUENCE</scope>
    <source>
        <strain evidence="2">FGSC 1904</strain>
    </source>
</reference>
<dbReference type="EMBL" id="JAUTDP010000002">
    <property type="protein sequence ID" value="KAK3402266.1"/>
    <property type="molecule type" value="Genomic_DNA"/>
</dbReference>
<feature type="compositionally biased region" description="Polar residues" evidence="1">
    <location>
        <begin position="1"/>
        <end position="12"/>
    </location>
</feature>
<dbReference type="PANTHER" id="PTHR39697">
    <property type="entry name" value="RICIN B LECTIN DOMAIN-CONTAINING PROTEIN-RELATED"/>
    <property type="match status" value="1"/>
</dbReference>
<evidence type="ECO:0000256" key="1">
    <source>
        <dbReference type="SAM" id="MobiDB-lite"/>
    </source>
</evidence>
<proteinExistence type="predicted"/>
<organism evidence="2 3">
    <name type="scientific">Sordaria brevicollis</name>
    <dbReference type="NCBI Taxonomy" id="83679"/>
    <lineage>
        <taxon>Eukaryota</taxon>
        <taxon>Fungi</taxon>
        <taxon>Dikarya</taxon>
        <taxon>Ascomycota</taxon>
        <taxon>Pezizomycotina</taxon>
        <taxon>Sordariomycetes</taxon>
        <taxon>Sordariomycetidae</taxon>
        <taxon>Sordariales</taxon>
        <taxon>Sordariaceae</taxon>
        <taxon>Sordaria</taxon>
    </lineage>
</organism>
<dbReference type="SUPFAM" id="SSF50370">
    <property type="entry name" value="Ricin B-like lectins"/>
    <property type="match status" value="1"/>
</dbReference>
<dbReference type="Proteomes" id="UP001281003">
    <property type="component" value="Unassembled WGS sequence"/>
</dbReference>